<keyword evidence="1" id="KW-0436">Ligase</keyword>
<evidence type="ECO:0000313" key="2">
    <source>
        <dbReference type="Proteomes" id="UP000473531"/>
    </source>
</evidence>
<accession>A0A6L7GD80</accession>
<dbReference type="AlphaFoldDB" id="A0A6L7GD80"/>
<dbReference type="EMBL" id="WTYU01000001">
    <property type="protein sequence ID" value="MXP13847.1"/>
    <property type="molecule type" value="Genomic_DNA"/>
</dbReference>
<dbReference type="Proteomes" id="UP000473531">
    <property type="component" value="Unassembled WGS sequence"/>
</dbReference>
<dbReference type="OrthoDB" id="793003at2"/>
<proteinExistence type="predicted"/>
<keyword evidence="2" id="KW-1185">Reference proteome</keyword>
<name>A0A6L7GD80_9SPHN</name>
<dbReference type="InterPro" id="IPR009097">
    <property type="entry name" value="Cyclic_Pdiesterase"/>
</dbReference>
<dbReference type="Gene3D" id="3.90.1140.10">
    <property type="entry name" value="Cyclic phosphodiesterase"/>
    <property type="match status" value="1"/>
</dbReference>
<comment type="caution">
    <text evidence="1">The sequence shown here is derived from an EMBL/GenBank/DDBJ whole genome shotgun (WGS) entry which is preliminary data.</text>
</comment>
<dbReference type="Pfam" id="PF13563">
    <property type="entry name" value="2_5_RNA_ligase2"/>
    <property type="match status" value="1"/>
</dbReference>
<organism evidence="1 2">
    <name type="scientific">Allopontixanthobacter confluentis</name>
    <dbReference type="NCBI Taxonomy" id="1849021"/>
    <lineage>
        <taxon>Bacteria</taxon>
        <taxon>Pseudomonadati</taxon>
        <taxon>Pseudomonadota</taxon>
        <taxon>Alphaproteobacteria</taxon>
        <taxon>Sphingomonadales</taxon>
        <taxon>Erythrobacteraceae</taxon>
        <taxon>Allopontixanthobacter</taxon>
    </lineage>
</organism>
<reference evidence="1 2" key="1">
    <citation type="submission" date="2019-12" db="EMBL/GenBank/DDBJ databases">
        <title>Genomic-based taxomic classification of the family Erythrobacteraceae.</title>
        <authorList>
            <person name="Xu L."/>
        </authorList>
    </citation>
    <scope>NUCLEOTIDE SEQUENCE [LARGE SCALE GENOMIC DNA]</scope>
    <source>
        <strain evidence="1 2">KCTC 52259</strain>
    </source>
</reference>
<evidence type="ECO:0000313" key="1">
    <source>
        <dbReference type="EMBL" id="MXP13847.1"/>
    </source>
</evidence>
<sequence>MVCAAPSARRNVTGAADDAPFIVTAQLPADMAKWATALRDAHFPLARNYLKAHVTLFHALPASYADEIRTILKQETAQAADAQCDLVGLMSLGGGTALKLVSPQLMDIRDRLADRFHGLLTGQDSHRPRLHITIQNKVTSGAAKALQQQLADTIRPQSFCFSGLELHIYRGGPWEFVREFKFRRSNRSFRS</sequence>
<dbReference type="SUPFAM" id="SSF55144">
    <property type="entry name" value="LigT-like"/>
    <property type="match status" value="1"/>
</dbReference>
<dbReference type="GO" id="GO:0016874">
    <property type="term" value="F:ligase activity"/>
    <property type="evidence" value="ECO:0007669"/>
    <property type="project" value="UniProtKB-KW"/>
</dbReference>
<protein>
    <submittedName>
        <fullName evidence="1">2'-5' RNA ligase family protein</fullName>
    </submittedName>
</protein>
<gene>
    <name evidence="1" type="ORF">GRI44_03660</name>
</gene>